<proteinExistence type="inferred from homology"/>
<feature type="domain" description="Beta-lactamase-like ARB-00930-like C-terminal" evidence="4">
    <location>
        <begin position="414"/>
        <end position="557"/>
    </location>
</feature>
<organism evidence="5 6">
    <name type="scientific">Clathrospora elynae</name>
    <dbReference type="NCBI Taxonomy" id="706981"/>
    <lineage>
        <taxon>Eukaryota</taxon>
        <taxon>Fungi</taxon>
        <taxon>Dikarya</taxon>
        <taxon>Ascomycota</taxon>
        <taxon>Pezizomycotina</taxon>
        <taxon>Dothideomycetes</taxon>
        <taxon>Pleosporomycetidae</taxon>
        <taxon>Pleosporales</taxon>
        <taxon>Diademaceae</taxon>
        <taxon>Clathrospora</taxon>
    </lineage>
</organism>
<evidence type="ECO:0000259" key="4">
    <source>
        <dbReference type="Pfam" id="PF26335"/>
    </source>
</evidence>
<accession>A0A6A5SY24</accession>
<feature type="chain" id="PRO_5025372243" evidence="2">
    <location>
        <begin position="19"/>
        <end position="573"/>
    </location>
</feature>
<dbReference type="SUPFAM" id="SSF56601">
    <property type="entry name" value="beta-lactamase/transpeptidase-like"/>
    <property type="match status" value="1"/>
</dbReference>
<dbReference type="InterPro" id="IPR001466">
    <property type="entry name" value="Beta-lactam-related"/>
</dbReference>
<gene>
    <name evidence="5" type="ORF">EJ02DRAFT_451955</name>
</gene>
<dbReference type="PANTHER" id="PTHR22935">
    <property type="entry name" value="PENICILLIN-BINDING PROTEIN"/>
    <property type="match status" value="1"/>
</dbReference>
<dbReference type="Pfam" id="PF00144">
    <property type="entry name" value="Beta-lactamase"/>
    <property type="match status" value="1"/>
</dbReference>
<protein>
    <submittedName>
        <fullName evidence="5">Beta-lactamase family protein</fullName>
    </submittedName>
</protein>
<dbReference type="InterPro" id="IPR012338">
    <property type="entry name" value="Beta-lactam/transpept-like"/>
</dbReference>
<keyword evidence="2" id="KW-0732">Signal</keyword>
<sequence length="573" mass="63454">MLVLLFTSLLGAIASAKCFEPSIAHPPPEYDAYDPLLQNAFASITAALAVAVAAPEFDSTSFSVEVTSSKESLWSQHHTGRERNTSRPDIPQVNGDALYRIASITKTFTVLGILYQHAAGNLSLDDTVNTYLKELGEKSDGGIPWKDITLRSLASQLSGIPREFAQGDRLNGGFDPNLLGLPPVSREGLPTCDEYSPNYETPCTAADLVHEIQSKKPLFAPNQASTYSNLAYELLGLILERVTNQSYESYINDAIFAPLNMSTSTLSLPPDSAGVIPLEPQFWDVDEGVQNPTGGIYSSSSDLSKYLRYILTHFNAITHAINWIHPVSPSRGLHSFYGMPWEIFQTDGILKDSKRTVRFITKSGGLPGYASIVMTVPEYNFGISILVAGPQPTFLGIIREIVTGAIVRAAEQIAIRQLGHRYAGTYTTASNSSLNSTVTLEADHRGLVITTWISNSTDVYQSPITRQSAPEHFYAQLSPTLLYRDEKSQKGEEWRIMIVEERTHGVGRIWDDFCIEDYDLATYAGLPFNEIVFWDKHKDGSFGTLELTGFRVNLTRVEPKQPYEEEQEVMMEL</sequence>
<dbReference type="PANTHER" id="PTHR22935:SF95">
    <property type="entry name" value="BETA-LACTAMASE-LIKE 1-RELATED"/>
    <property type="match status" value="1"/>
</dbReference>
<dbReference type="Pfam" id="PF26335">
    <property type="entry name" value="ARB_00930_C"/>
    <property type="match status" value="1"/>
</dbReference>
<evidence type="ECO:0000259" key="3">
    <source>
        <dbReference type="Pfam" id="PF00144"/>
    </source>
</evidence>
<evidence type="ECO:0000313" key="6">
    <source>
        <dbReference type="Proteomes" id="UP000800038"/>
    </source>
</evidence>
<name>A0A6A5SY24_9PLEO</name>
<evidence type="ECO:0000313" key="5">
    <source>
        <dbReference type="EMBL" id="KAF1944860.1"/>
    </source>
</evidence>
<dbReference type="Proteomes" id="UP000800038">
    <property type="component" value="Unassembled WGS sequence"/>
</dbReference>
<dbReference type="EMBL" id="ML976013">
    <property type="protein sequence ID" value="KAF1944860.1"/>
    <property type="molecule type" value="Genomic_DNA"/>
</dbReference>
<dbReference type="OrthoDB" id="5946976at2759"/>
<dbReference type="InterPro" id="IPR051478">
    <property type="entry name" value="Beta-lactamase-like_AB/R"/>
</dbReference>
<dbReference type="AlphaFoldDB" id="A0A6A5SY24"/>
<feature type="domain" description="Beta-lactamase-related" evidence="3">
    <location>
        <begin position="81"/>
        <end position="393"/>
    </location>
</feature>
<dbReference type="Gene3D" id="3.40.710.10">
    <property type="entry name" value="DD-peptidase/beta-lactamase superfamily"/>
    <property type="match status" value="1"/>
</dbReference>
<reference evidence="5" key="1">
    <citation type="journal article" date="2020" name="Stud. Mycol.">
        <title>101 Dothideomycetes genomes: a test case for predicting lifestyles and emergence of pathogens.</title>
        <authorList>
            <person name="Haridas S."/>
            <person name="Albert R."/>
            <person name="Binder M."/>
            <person name="Bloem J."/>
            <person name="Labutti K."/>
            <person name="Salamov A."/>
            <person name="Andreopoulos B."/>
            <person name="Baker S."/>
            <person name="Barry K."/>
            <person name="Bills G."/>
            <person name="Bluhm B."/>
            <person name="Cannon C."/>
            <person name="Castanera R."/>
            <person name="Culley D."/>
            <person name="Daum C."/>
            <person name="Ezra D."/>
            <person name="Gonzalez J."/>
            <person name="Henrissat B."/>
            <person name="Kuo A."/>
            <person name="Liang C."/>
            <person name="Lipzen A."/>
            <person name="Lutzoni F."/>
            <person name="Magnuson J."/>
            <person name="Mondo S."/>
            <person name="Nolan M."/>
            <person name="Ohm R."/>
            <person name="Pangilinan J."/>
            <person name="Park H.-J."/>
            <person name="Ramirez L."/>
            <person name="Alfaro M."/>
            <person name="Sun H."/>
            <person name="Tritt A."/>
            <person name="Yoshinaga Y."/>
            <person name="Zwiers L.-H."/>
            <person name="Turgeon B."/>
            <person name="Goodwin S."/>
            <person name="Spatafora J."/>
            <person name="Crous P."/>
            <person name="Grigoriev I."/>
        </authorList>
    </citation>
    <scope>NUCLEOTIDE SEQUENCE</scope>
    <source>
        <strain evidence="5">CBS 161.51</strain>
    </source>
</reference>
<dbReference type="InterPro" id="IPR058664">
    <property type="entry name" value="ARB_00930-like_C"/>
</dbReference>
<evidence type="ECO:0000256" key="2">
    <source>
        <dbReference type="SAM" id="SignalP"/>
    </source>
</evidence>
<feature type="signal peptide" evidence="2">
    <location>
        <begin position="1"/>
        <end position="18"/>
    </location>
</feature>
<comment type="similarity">
    <text evidence="1">Belongs to the beta-lactamase family.</text>
</comment>
<evidence type="ECO:0000256" key="1">
    <source>
        <dbReference type="ARBA" id="ARBA00038473"/>
    </source>
</evidence>
<keyword evidence="6" id="KW-1185">Reference proteome</keyword>